<evidence type="ECO:0000259" key="2">
    <source>
        <dbReference type="Pfam" id="PF00534"/>
    </source>
</evidence>
<proteinExistence type="predicted"/>
<dbReference type="PANTHER" id="PTHR46401">
    <property type="entry name" value="GLYCOSYLTRANSFERASE WBBK-RELATED"/>
    <property type="match status" value="1"/>
</dbReference>
<dbReference type="InterPro" id="IPR028098">
    <property type="entry name" value="Glyco_trans_4-like_N"/>
</dbReference>
<feature type="domain" description="Glycosyl transferase family 1" evidence="2">
    <location>
        <begin position="188"/>
        <end position="338"/>
    </location>
</feature>
<reference evidence="4 5" key="1">
    <citation type="submission" date="2018-05" db="EMBL/GenBank/DDBJ databases">
        <title>Chitinophaga sp. K3CV102501T nov., isolated from isolated from a monsoon evergreen broad-leaved forest soil.</title>
        <authorList>
            <person name="Lv Y."/>
        </authorList>
    </citation>
    <scope>NUCLEOTIDE SEQUENCE [LARGE SCALE GENOMIC DNA]</scope>
    <source>
        <strain evidence="4 5">GDMCC 1.1325</strain>
    </source>
</reference>
<dbReference type="SUPFAM" id="SSF53756">
    <property type="entry name" value="UDP-Glycosyltransferase/glycogen phosphorylase"/>
    <property type="match status" value="1"/>
</dbReference>
<name>A0A365XZ72_9BACT</name>
<protein>
    <recommendedName>
        <fullName evidence="6">Glycosyltransferase family 1 protein</fullName>
    </recommendedName>
</protein>
<dbReference type="Gene3D" id="3.40.50.2000">
    <property type="entry name" value="Glycogen Phosphorylase B"/>
    <property type="match status" value="2"/>
</dbReference>
<keyword evidence="5" id="KW-1185">Reference proteome</keyword>
<accession>A0A365XZ72</accession>
<evidence type="ECO:0000313" key="5">
    <source>
        <dbReference type="Proteomes" id="UP000253410"/>
    </source>
</evidence>
<sequence length="371" mass="41727">MRVYLDNIVFTIQRAGGVSAYWYELLKGVCHSGLSVHLLNAGMAPGNVFEQQMAYQRWPCIRESMLPAGVLRYLPLRYRLPARAVFHGGYLRVSPQKDVLNILTVHDFAHERKLSSAFPRSLVNIRQKAYGIRKADGIICISDSTRQELLHFYPQTDPGKIRVIHHGISDDFFPHTPAPPPGLPALLTQKPFVLYVGGRNHYKNFQTAVATIALLPREYRLIVVGGGSASSAEIQLLQQRIPGRYQLLPVVSNQELNYLYNQAFCLLYPSIYEGFGFPPGEAMKAGCPVVGSNRTSVPEVVGDAGLLAEIPHAETFAACIRQLESGTLRQQLIQKGYRQASLFSWKTTIAETIRFYHHCWNHKFSEDEYPV</sequence>
<organism evidence="4 5">
    <name type="scientific">Chitinophaga flava</name>
    <dbReference type="NCBI Taxonomy" id="2259036"/>
    <lineage>
        <taxon>Bacteria</taxon>
        <taxon>Pseudomonadati</taxon>
        <taxon>Bacteroidota</taxon>
        <taxon>Chitinophagia</taxon>
        <taxon>Chitinophagales</taxon>
        <taxon>Chitinophagaceae</taxon>
        <taxon>Chitinophaga</taxon>
    </lineage>
</organism>
<gene>
    <name evidence="4" type="ORF">DF182_01725</name>
</gene>
<dbReference type="GO" id="GO:0016757">
    <property type="term" value="F:glycosyltransferase activity"/>
    <property type="evidence" value="ECO:0007669"/>
    <property type="project" value="InterPro"/>
</dbReference>
<dbReference type="Pfam" id="PF00534">
    <property type="entry name" value="Glycos_transf_1"/>
    <property type="match status" value="1"/>
</dbReference>
<evidence type="ECO:0008006" key="6">
    <source>
        <dbReference type="Google" id="ProtNLM"/>
    </source>
</evidence>
<dbReference type="CDD" id="cd03809">
    <property type="entry name" value="GT4_MtfB-like"/>
    <property type="match status" value="1"/>
</dbReference>
<dbReference type="Pfam" id="PF13439">
    <property type="entry name" value="Glyco_transf_4"/>
    <property type="match status" value="1"/>
</dbReference>
<dbReference type="InterPro" id="IPR001296">
    <property type="entry name" value="Glyco_trans_1"/>
</dbReference>
<dbReference type="OrthoDB" id="9801609at2"/>
<evidence type="ECO:0000259" key="3">
    <source>
        <dbReference type="Pfam" id="PF13439"/>
    </source>
</evidence>
<dbReference type="RefSeq" id="WP_113613964.1">
    <property type="nucleotide sequence ID" value="NZ_QFFJ01000001.1"/>
</dbReference>
<dbReference type="PANTHER" id="PTHR46401:SF2">
    <property type="entry name" value="GLYCOSYLTRANSFERASE WBBK-RELATED"/>
    <property type="match status" value="1"/>
</dbReference>
<evidence type="ECO:0000313" key="4">
    <source>
        <dbReference type="EMBL" id="RBL91368.1"/>
    </source>
</evidence>
<feature type="domain" description="Glycosyltransferase subfamily 4-like N-terminal" evidence="3">
    <location>
        <begin position="16"/>
        <end position="171"/>
    </location>
</feature>
<evidence type="ECO:0000256" key="1">
    <source>
        <dbReference type="ARBA" id="ARBA00022679"/>
    </source>
</evidence>
<keyword evidence="1" id="KW-0808">Transferase</keyword>
<dbReference type="EMBL" id="QFFJ01000001">
    <property type="protein sequence ID" value="RBL91368.1"/>
    <property type="molecule type" value="Genomic_DNA"/>
</dbReference>
<dbReference type="AlphaFoldDB" id="A0A365XZ72"/>
<dbReference type="Proteomes" id="UP000253410">
    <property type="component" value="Unassembled WGS sequence"/>
</dbReference>
<dbReference type="GO" id="GO:0009103">
    <property type="term" value="P:lipopolysaccharide biosynthetic process"/>
    <property type="evidence" value="ECO:0007669"/>
    <property type="project" value="TreeGrafter"/>
</dbReference>
<comment type="caution">
    <text evidence="4">The sequence shown here is derived from an EMBL/GenBank/DDBJ whole genome shotgun (WGS) entry which is preliminary data.</text>
</comment>